<dbReference type="EMBL" id="JASPKY010000734">
    <property type="protein sequence ID" value="KAK9686012.1"/>
    <property type="molecule type" value="Genomic_DNA"/>
</dbReference>
<accession>A0AAW1IA91</accession>
<gene>
    <name evidence="1" type="ORF">QE152_g37513</name>
</gene>
<dbReference type="AlphaFoldDB" id="A0AAW1IA91"/>
<sequence length="171" mass="18522">MKNPKLTSLPKESFPHILQNALLALSKAKSDTGRNGIKQNLISGFEATGVVPFEPNNVLHKIPGFAENLDEEVTNSSLISFLKEKRQEHVLSNMLLGKPTVPSLLLPKLVSHQDAILPPADVLAIPGTSSSYSTEVESSSIVLERNVDMPGTSVSCTVMEHEEISPGEQRV</sequence>
<protein>
    <submittedName>
        <fullName evidence="1">Uncharacterized protein</fullName>
    </submittedName>
</protein>
<organism evidence="1 2">
    <name type="scientific">Popillia japonica</name>
    <name type="common">Japanese beetle</name>
    <dbReference type="NCBI Taxonomy" id="7064"/>
    <lineage>
        <taxon>Eukaryota</taxon>
        <taxon>Metazoa</taxon>
        <taxon>Ecdysozoa</taxon>
        <taxon>Arthropoda</taxon>
        <taxon>Hexapoda</taxon>
        <taxon>Insecta</taxon>
        <taxon>Pterygota</taxon>
        <taxon>Neoptera</taxon>
        <taxon>Endopterygota</taxon>
        <taxon>Coleoptera</taxon>
        <taxon>Polyphaga</taxon>
        <taxon>Scarabaeiformia</taxon>
        <taxon>Scarabaeidae</taxon>
        <taxon>Rutelinae</taxon>
        <taxon>Popillia</taxon>
    </lineage>
</organism>
<comment type="caution">
    <text evidence="1">The sequence shown here is derived from an EMBL/GenBank/DDBJ whole genome shotgun (WGS) entry which is preliminary data.</text>
</comment>
<reference evidence="1 2" key="1">
    <citation type="journal article" date="2024" name="BMC Genomics">
        <title>De novo assembly and annotation of Popillia japonica's genome with initial clues to its potential as an invasive pest.</title>
        <authorList>
            <person name="Cucini C."/>
            <person name="Boschi S."/>
            <person name="Funari R."/>
            <person name="Cardaioli E."/>
            <person name="Iannotti N."/>
            <person name="Marturano G."/>
            <person name="Paoli F."/>
            <person name="Bruttini M."/>
            <person name="Carapelli A."/>
            <person name="Frati F."/>
            <person name="Nardi F."/>
        </authorList>
    </citation>
    <scope>NUCLEOTIDE SEQUENCE [LARGE SCALE GENOMIC DNA]</scope>
    <source>
        <strain evidence="1">DMR45628</strain>
    </source>
</reference>
<dbReference type="Proteomes" id="UP001458880">
    <property type="component" value="Unassembled WGS sequence"/>
</dbReference>
<proteinExistence type="predicted"/>
<evidence type="ECO:0000313" key="2">
    <source>
        <dbReference type="Proteomes" id="UP001458880"/>
    </source>
</evidence>
<keyword evidence="2" id="KW-1185">Reference proteome</keyword>
<evidence type="ECO:0000313" key="1">
    <source>
        <dbReference type="EMBL" id="KAK9686012.1"/>
    </source>
</evidence>
<name>A0AAW1IA91_POPJA</name>